<dbReference type="GO" id="GO:0005737">
    <property type="term" value="C:cytoplasm"/>
    <property type="evidence" value="ECO:0007669"/>
    <property type="project" value="TreeGrafter"/>
</dbReference>
<dbReference type="InterPro" id="IPR036188">
    <property type="entry name" value="FAD/NAD-bd_sf"/>
</dbReference>
<dbReference type="Gene3D" id="3.30.519.10">
    <property type="entry name" value="Guanine Nucleotide Dissociation Inhibitor, domain 2"/>
    <property type="match status" value="1"/>
</dbReference>
<organism evidence="4 5">
    <name type="scientific">Galdieria yellowstonensis</name>
    <dbReference type="NCBI Taxonomy" id="3028027"/>
    <lineage>
        <taxon>Eukaryota</taxon>
        <taxon>Rhodophyta</taxon>
        <taxon>Bangiophyceae</taxon>
        <taxon>Galdieriales</taxon>
        <taxon>Galdieriaceae</taxon>
        <taxon>Galdieria</taxon>
    </lineage>
</organism>
<dbReference type="GO" id="GO:0007264">
    <property type="term" value="P:small GTPase-mediated signal transduction"/>
    <property type="evidence" value="ECO:0007669"/>
    <property type="project" value="InterPro"/>
</dbReference>
<gene>
    <name evidence="4" type="ORF">GAYE_SCF26G4524</name>
</gene>
<dbReference type="Gene3D" id="1.10.405.10">
    <property type="entry name" value="Guanine Nucleotide Dissociation Inhibitor, domain 1"/>
    <property type="match status" value="1"/>
</dbReference>
<accession>A0AAV9IGY5</accession>
<dbReference type="Pfam" id="PF00996">
    <property type="entry name" value="GDI"/>
    <property type="match status" value="1"/>
</dbReference>
<dbReference type="PRINTS" id="PR00892">
    <property type="entry name" value="RABGDI"/>
</dbReference>
<feature type="region of interest" description="Disordered" evidence="3">
    <location>
        <begin position="1"/>
        <end position="26"/>
    </location>
</feature>
<feature type="compositionally biased region" description="Polar residues" evidence="3">
    <location>
        <begin position="1"/>
        <end position="18"/>
    </location>
</feature>
<sequence length="472" mass="52849">MNSAAETKSLETDFSSISMEEKPTSKPLADGNYDVVVLGTGLTECILSGILSVSGYKVLHMDRNSYYGGACASLNLKQLYEKLKSGSEPDTSKLGPSRDYNVDLIPKFILSSGNLVRILAATQVTKYLEFKLVDGSFVVHGGKPHKVPVTPREAMTSGLMSLLEKNRCRQFFGYVQDVNPEDPKTFGSLDLKNNNMRQVFEYFGLKQDTVDFIGHALALYKDDAYLELPALRTIEKIQLYANSLARYGRSPYIYPLYGLGELPQAFARLSAVHGGTYMLNRGVDKVDYNPENKVCGVYSGGEYASCRFIVADPSYFPEKTRHVGKVIRCYCILKEAPPHTKDSTSCQIIIPHRQVSPPRRSDIYVLVLSYNHRVCPEGFYIALVSTSVETNQPEDEVTPGIQLLGNSVLEKFYSVDDLYEPVEYAHQDNIFISRSYDATTHFESTMDDVFEIYEKIFSKPLDVSHLSSTESN</sequence>
<dbReference type="PANTHER" id="PTHR11787:SF8">
    <property type="entry name" value="RAB GDP DISSOCIATION INHIBITOR"/>
    <property type="match status" value="1"/>
</dbReference>
<dbReference type="Gene3D" id="3.50.50.60">
    <property type="entry name" value="FAD/NAD(P)-binding domain"/>
    <property type="match status" value="1"/>
</dbReference>
<evidence type="ECO:0000313" key="5">
    <source>
        <dbReference type="Proteomes" id="UP001300502"/>
    </source>
</evidence>
<comment type="caution">
    <text evidence="4">The sequence shown here is derived from an EMBL/GenBank/DDBJ whole genome shotgun (WGS) entry which is preliminary data.</text>
</comment>
<dbReference type="GO" id="GO:0005093">
    <property type="term" value="F:Rab GDP-dissociation inhibitor activity"/>
    <property type="evidence" value="ECO:0007669"/>
    <property type="project" value="InterPro"/>
</dbReference>
<dbReference type="InterPro" id="IPR000806">
    <property type="entry name" value="RabGDI"/>
</dbReference>
<proteinExistence type="inferred from homology"/>
<dbReference type="AlphaFoldDB" id="A0AAV9IGY5"/>
<dbReference type="InterPro" id="IPR018203">
    <property type="entry name" value="GDP_dissociation_inhibitor"/>
</dbReference>
<evidence type="ECO:0000256" key="3">
    <source>
        <dbReference type="SAM" id="MobiDB-lite"/>
    </source>
</evidence>
<dbReference type="SUPFAM" id="SSF51905">
    <property type="entry name" value="FAD/NAD(P)-binding domain"/>
    <property type="match status" value="2"/>
</dbReference>
<dbReference type="GO" id="GO:0015031">
    <property type="term" value="P:protein transport"/>
    <property type="evidence" value="ECO:0007669"/>
    <property type="project" value="InterPro"/>
</dbReference>
<evidence type="ECO:0000313" key="4">
    <source>
        <dbReference type="EMBL" id="KAK4526608.1"/>
    </source>
</evidence>
<keyword evidence="5" id="KW-1185">Reference proteome</keyword>
<evidence type="ECO:0000256" key="2">
    <source>
        <dbReference type="RuleBase" id="RU363124"/>
    </source>
</evidence>
<name>A0AAV9IGY5_9RHOD</name>
<dbReference type="GO" id="GO:0016192">
    <property type="term" value="P:vesicle-mediated transport"/>
    <property type="evidence" value="ECO:0007669"/>
    <property type="project" value="TreeGrafter"/>
</dbReference>
<comment type="similarity">
    <text evidence="1 2">Belongs to the Rab GDI family.</text>
</comment>
<dbReference type="Proteomes" id="UP001300502">
    <property type="component" value="Unassembled WGS sequence"/>
</dbReference>
<protein>
    <recommendedName>
        <fullName evidence="2">Rab GDP dissociation inhibitor</fullName>
    </recommendedName>
</protein>
<reference evidence="4 5" key="1">
    <citation type="submission" date="2022-07" db="EMBL/GenBank/DDBJ databases">
        <title>Genome-wide signatures of adaptation to extreme environments.</title>
        <authorList>
            <person name="Cho C.H."/>
            <person name="Yoon H.S."/>
        </authorList>
    </citation>
    <scope>NUCLEOTIDE SEQUENCE [LARGE SCALE GENOMIC DNA]</scope>
    <source>
        <strain evidence="4 5">108.79 E11</strain>
    </source>
</reference>
<dbReference type="PANTHER" id="PTHR11787">
    <property type="entry name" value="RAB GDP-DISSOCIATION INHIBITOR"/>
    <property type="match status" value="1"/>
</dbReference>
<dbReference type="EMBL" id="JANCYU010000042">
    <property type="protein sequence ID" value="KAK4526608.1"/>
    <property type="molecule type" value="Genomic_DNA"/>
</dbReference>
<evidence type="ECO:0000256" key="1">
    <source>
        <dbReference type="ARBA" id="ARBA00005593"/>
    </source>
</evidence>
<dbReference type="FunFam" id="1.10.405.10:FF:000011">
    <property type="entry name" value="Rab GDP dissociation inhibitor"/>
    <property type="match status" value="1"/>
</dbReference>
<dbReference type="PRINTS" id="PR00891">
    <property type="entry name" value="RABGDIREP"/>
</dbReference>